<feature type="region of interest" description="Disordered" evidence="1">
    <location>
        <begin position="1477"/>
        <end position="1508"/>
    </location>
</feature>
<feature type="compositionally biased region" description="Gly residues" evidence="1">
    <location>
        <begin position="1362"/>
        <end position="1373"/>
    </location>
</feature>
<evidence type="ECO:0000313" key="4">
    <source>
        <dbReference type="Proteomes" id="UP001189429"/>
    </source>
</evidence>
<dbReference type="InterPro" id="IPR039891">
    <property type="entry name" value="VWA8"/>
</dbReference>
<feature type="compositionally biased region" description="Low complexity" evidence="1">
    <location>
        <begin position="1715"/>
        <end position="1742"/>
    </location>
</feature>
<sequence length="1986" mass="209275">MALDASEAKTLFSRGVARVFFFCAGLAGSGDWVPVLSLPDEEARLGALRVVGARDRGLLCAQTEPGKLGALRELPWTLPLGAMPAAGGAVQDALLAGLLSRHARVVAGFAAAVPAARDMREADATDPGAAEAEFKMKSLRLFGQLVTADEVERALDVARGAAAGGADAPKLLGMMQQFAERAGSHKLADLVAGLPRGAAPPPRPPPAVVGGFFAEGAGAGGGRRRPAPPATPLGRGALGAPAAELAEPPRKVGRAAAAWPAARPPAGEPTAGRAGARADDAAAGAGCDEQVGSVGVAAAVPADRTRVPLLPASRGAAFPSGAAGALHALRWMMQKSELRQDMFLLGEAGPELRHLVYLYCALLGKELEYVAISRDTSEPDLKQRREIIGGRLQYVDQPPVRAAKLGRVLLLEGVEKAERNVLPTLNNLLENREMALEDGTFLSAPRRARELGNVEGHVAVSERFEVIAIGQPSRGNPLDPPLRSRFAALRVPPRGLCGTPGEELLRLAQCMAGVPEPPLGAARQIVALAELLASGRAVARRPADPAEAAWPVPLPASSLGAVVSLAAVLPAAPLRGLLLRACPAHLLHSAGQRLGAIEKALEACGLAPGAPREPGQPAVAYDEVWRIARHDSDPRACIVEFCSRSGAMKSVPAAAPCGPRGPAVCVPSDRPPRLPVAGIQLTTTQRGSLAAMLQDHAAGVDVCILGERGVGKSALVRAFCELLGYQPHTLFCYQDMLSRDLLQRRTTDAHGNTAWQNSPLLLAAIRGEVAVLDGLHRLAPGLLYSSLGRLLRDREAELADGSRLASPERFDRLLAEGFSSQDLADRRIQRVHPAFRVIGIAELPEPSGVGAWLTEEACTLFHFHEVRPLPGAELRELCLAGAGRARDDDDTGPRCMRLFDGLVGFSRAVRARLEVAPERERRDLDGMALSLRQLLRAGRHLLHTGGDAAGAVERALSARLRFLRPAAREEVGGLLAQAMAAAGAELPQQLLQPSAGPTGRAPTAEITEGQLHIGDVVCSISAPRRPELVPEVEFTDTRQHMLLLQDMLLDWALGHHLLLVGNQGTGKNKLADRLLQLLGQEREYVQLHRDTTVQSLLMAQSVDAGVVSLEDSALVRAVRHGRCLLVDEADKAPLEVVSVLKAIADDGELALGDGRCIVRGGDPRLHAPSTFAEGASASAELLLETAPGFRMIVLANRPGFPFLGNDFFRVCGDVFSCHAVDNPDGASELELMAACGPGVPRGSLERLASLFAELRGLADEGALRYPYSTRELAKAVRHLGRFPDDSLERALGDAFAFDLEDGQARGAALAALRRHGLATTPEGLERLAGTAGARGLRLESCSRGAEERGLAGLLSAPPRPGGAAGPAGSGPLGGPRRRDVRGRGRRLVHHAAWPWRGWALHPRPARGPGLRRRPRRAQRPRWPAQSVRPFRRRSVLSRDRGVVLRAHRQNRLHRVDVRRAGQGLVRAHRGLFVRGRGRRQLHEGGGRAAAAAALPPGVPLPAPRPPRARRLPRRALAALPRPVGHRRPRALARAAARRGGRRGRHHHPLRWTLLGRGGQLQRHQVLQRRWPGLLSRQDEFWATCRARCAPGVDTLEDHDPEFQTPWSCAVLGGDRSSGPAAGGSPWPAEDAANDAIGAADETVSHQEAAGSSADESAGAEDDVHGEVGDALEIADGMHLVVGDSDGAAGDPIVRGFDDAADEAKASDEHSDRTGVRPSGSVGSAGSVKKGVSTSVLGTPGQHGQSGHGPPGQNWPPQPTAQKHRSRNSTEENSSGSVVVPSKHPVRRMQDSLAEGLQNAHAGALHHTGRAADAAQDLHESAREHAQKAGGAVVDTVQGLHSGAMEHAGKVTGTLVGTALDVHGGLKSSVERAAEQLAGAASRDNAAALKRLGHVADAAEDVHDAAKSHADRTANALVGAMQAVAGSLSALAGALAPSFGIQTDETRQRAQEAKDAAYGGRDGDTHGGRWKVAGGRWAYVKAGAAED</sequence>
<feature type="compositionally biased region" description="Basic and acidic residues" evidence="1">
    <location>
        <begin position="1700"/>
        <end position="1714"/>
    </location>
</feature>
<feature type="region of interest" description="Disordered" evidence="1">
    <location>
        <begin position="1804"/>
        <end position="1830"/>
    </location>
</feature>
<comment type="caution">
    <text evidence="3">The sequence shown here is derived from an EMBL/GenBank/DDBJ whole genome shotgun (WGS) entry which is preliminary data.</text>
</comment>
<evidence type="ECO:0000259" key="2">
    <source>
        <dbReference type="SMART" id="SM00382"/>
    </source>
</evidence>
<evidence type="ECO:0000313" key="3">
    <source>
        <dbReference type="EMBL" id="CAK0849190.1"/>
    </source>
</evidence>
<protein>
    <recommendedName>
        <fullName evidence="2">AAA+ ATPase domain-containing protein</fullName>
    </recommendedName>
</protein>
<feature type="compositionally biased region" description="Basic residues" evidence="1">
    <location>
        <begin position="1409"/>
        <end position="1419"/>
    </location>
</feature>
<feature type="compositionally biased region" description="Pro residues" evidence="1">
    <location>
        <begin position="1496"/>
        <end position="1505"/>
    </location>
</feature>
<organism evidence="3 4">
    <name type="scientific">Prorocentrum cordatum</name>
    <dbReference type="NCBI Taxonomy" id="2364126"/>
    <lineage>
        <taxon>Eukaryota</taxon>
        <taxon>Sar</taxon>
        <taxon>Alveolata</taxon>
        <taxon>Dinophyceae</taxon>
        <taxon>Prorocentrales</taxon>
        <taxon>Prorocentraceae</taxon>
        <taxon>Prorocentrum</taxon>
    </lineage>
</organism>
<dbReference type="SMART" id="SM00382">
    <property type="entry name" value="AAA"/>
    <property type="match status" value="2"/>
</dbReference>
<feature type="region of interest" description="Disordered" evidence="1">
    <location>
        <begin position="1352"/>
        <end position="1384"/>
    </location>
</feature>
<dbReference type="SUPFAM" id="SSF52540">
    <property type="entry name" value="P-loop containing nucleoside triphosphate hydrolases"/>
    <property type="match status" value="3"/>
</dbReference>
<dbReference type="PANTHER" id="PTHR21610">
    <property type="entry name" value="VON WILLEBRAND FACTOR A DOMAIN-CONTAINING PROTEIN 8"/>
    <property type="match status" value="1"/>
</dbReference>
<keyword evidence="4" id="KW-1185">Reference proteome</keyword>
<feature type="compositionally biased region" description="Low complexity" evidence="1">
    <location>
        <begin position="1647"/>
        <end position="1656"/>
    </location>
</feature>
<accession>A0ABN9TSL3</accession>
<reference evidence="3" key="1">
    <citation type="submission" date="2023-10" db="EMBL/GenBank/DDBJ databases">
        <authorList>
            <person name="Chen Y."/>
            <person name="Shah S."/>
            <person name="Dougan E. K."/>
            <person name="Thang M."/>
            <person name="Chan C."/>
        </authorList>
    </citation>
    <scope>NUCLEOTIDE SEQUENCE [LARGE SCALE GENOMIC DNA]</scope>
</reference>
<gene>
    <name evidence="3" type="ORF">PCOR1329_LOCUS41939</name>
</gene>
<feature type="region of interest" description="Disordered" evidence="1">
    <location>
        <begin position="258"/>
        <end position="278"/>
    </location>
</feature>
<feature type="compositionally biased region" description="Basic and acidic residues" evidence="1">
    <location>
        <begin position="1815"/>
        <end position="1826"/>
    </location>
</feature>
<dbReference type="PANTHER" id="PTHR21610:SF9">
    <property type="entry name" value="VON WILLEBRAND FACTOR A DOMAIN-CONTAINING PROTEIN 8"/>
    <property type="match status" value="1"/>
</dbReference>
<dbReference type="EMBL" id="CAUYUJ010015040">
    <property type="protein sequence ID" value="CAK0849190.1"/>
    <property type="molecule type" value="Genomic_DNA"/>
</dbReference>
<feature type="region of interest" description="Disordered" evidence="1">
    <location>
        <begin position="1944"/>
        <end position="1968"/>
    </location>
</feature>
<feature type="domain" description="AAA+ ATPase" evidence="2">
    <location>
        <begin position="698"/>
        <end position="873"/>
    </location>
</feature>
<dbReference type="InterPro" id="IPR011704">
    <property type="entry name" value="ATPase_dyneun-rel_AAA"/>
</dbReference>
<dbReference type="Pfam" id="PF07728">
    <property type="entry name" value="AAA_5"/>
    <property type="match status" value="3"/>
</dbReference>
<dbReference type="InterPro" id="IPR003593">
    <property type="entry name" value="AAA+_ATPase"/>
</dbReference>
<dbReference type="InterPro" id="IPR027417">
    <property type="entry name" value="P-loop_NTPase"/>
</dbReference>
<feature type="compositionally biased region" description="Low complexity" evidence="1">
    <location>
        <begin position="1628"/>
        <end position="1640"/>
    </location>
</feature>
<evidence type="ECO:0000256" key="1">
    <source>
        <dbReference type="SAM" id="MobiDB-lite"/>
    </source>
</evidence>
<feature type="domain" description="AAA+ ATPase" evidence="2">
    <location>
        <begin position="1053"/>
        <end position="1162"/>
    </location>
</feature>
<dbReference type="Proteomes" id="UP001189429">
    <property type="component" value="Unassembled WGS sequence"/>
</dbReference>
<name>A0ABN9TSL3_9DINO</name>
<dbReference type="Gene3D" id="3.40.50.300">
    <property type="entry name" value="P-loop containing nucleotide triphosphate hydrolases"/>
    <property type="match status" value="3"/>
</dbReference>
<feature type="region of interest" description="Disordered" evidence="1">
    <location>
        <begin position="1700"/>
        <end position="1783"/>
    </location>
</feature>
<feature type="region of interest" description="Disordered" evidence="1">
    <location>
        <begin position="1609"/>
        <end position="1662"/>
    </location>
</feature>
<proteinExistence type="predicted"/>
<feature type="compositionally biased region" description="Low complexity" evidence="1">
    <location>
        <begin position="268"/>
        <end position="278"/>
    </location>
</feature>
<feature type="compositionally biased region" description="Basic and acidic residues" evidence="1">
    <location>
        <begin position="1944"/>
        <end position="1966"/>
    </location>
</feature>
<feature type="region of interest" description="Disordered" evidence="1">
    <location>
        <begin position="1404"/>
        <end position="1427"/>
    </location>
</feature>